<keyword evidence="2" id="KW-1185">Reference proteome</keyword>
<accession>A0A9D4E953</accession>
<organism evidence="1 2">
    <name type="scientific">Dreissena polymorpha</name>
    <name type="common">Zebra mussel</name>
    <name type="synonym">Mytilus polymorpha</name>
    <dbReference type="NCBI Taxonomy" id="45954"/>
    <lineage>
        <taxon>Eukaryota</taxon>
        <taxon>Metazoa</taxon>
        <taxon>Spiralia</taxon>
        <taxon>Lophotrochozoa</taxon>
        <taxon>Mollusca</taxon>
        <taxon>Bivalvia</taxon>
        <taxon>Autobranchia</taxon>
        <taxon>Heteroconchia</taxon>
        <taxon>Euheterodonta</taxon>
        <taxon>Imparidentia</taxon>
        <taxon>Neoheterodontei</taxon>
        <taxon>Myida</taxon>
        <taxon>Dreissenoidea</taxon>
        <taxon>Dreissenidae</taxon>
        <taxon>Dreissena</taxon>
    </lineage>
</organism>
<comment type="caution">
    <text evidence="1">The sequence shown here is derived from an EMBL/GenBank/DDBJ whole genome shotgun (WGS) entry which is preliminary data.</text>
</comment>
<sequence length="72" mass="8516">MPLLFNYNSANDSLKPRLKRRRIWRTASYPTLLKFYCYRSAKQNKKKTSNTSQTWEKVDLHLEGVCCQTVST</sequence>
<dbReference type="Proteomes" id="UP000828390">
    <property type="component" value="Unassembled WGS sequence"/>
</dbReference>
<name>A0A9D4E953_DREPO</name>
<reference evidence="1" key="1">
    <citation type="journal article" date="2019" name="bioRxiv">
        <title>The Genome of the Zebra Mussel, Dreissena polymorpha: A Resource for Invasive Species Research.</title>
        <authorList>
            <person name="McCartney M.A."/>
            <person name="Auch B."/>
            <person name="Kono T."/>
            <person name="Mallez S."/>
            <person name="Zhang Y."/>
            <person name="Obille A."/>
            <person name="Becker A."/>
            <person name="Abrahante J.E."/>
            <person name="Garbe J."/>
            <person name="Badalamenti J.P."/>
            <person name="Herman A."/>
            <person name="Mangelson H."/>
            <person name="Liachko I."/>
            <person name="Sullivan S."/>
            <person name="Sone E.D."/>
            <person name="Koren S."/>
            <person name="Silverstein K.A.T."/>
            <person name="Beckman K.B."/>
            <person name="Gohl D.M."/>
        </authorList>
    </citation>
    <scope>NUCLEOTIDE SEQUENCE</scope>
    <source>
        <strain evidence="1">Duluth1</strain>
        <tissue evidence="1">Whole animal</tissue>
    </source>
</reference>
<proteinExistence type="predicted"/>
<gene>
    <name evidence="1" type="ORF">DPMN_176873</name>
</gene>
<evidence type="ECO:0000313" key="1">
    <source>
        <dbReference type="EMBL" id="KAH3775471.1"/>
    </source>
</evidence>
<evidence type="ECO:0000313" key="2">
    <source>
        <dbReference type="Proteomes" id="UP000828390"/>
    </source>
</evidence>
<reference evidence="1" key="2">
    <citation type="submission" date="2020-11" db="EMBL/GenBank/DDBJ databases">
        <authorList>
            <person name="McCartney M.A."/>
            <person name="Auch B."/>
            <person name="Kono T."/>
            <person name="Mallez S."/>
            <person name="Becker A."/>
            <person name="Gohl D.M."/>
            <person name="Silverstein K.A.T."/>
            <person name="Koren S."/>
            <person name="Bechman K.B."/>
            <person name="Herman A."/>
            <person name="Abrahante J.E."/>
            <person name="Garbe J."/>
        </authorList>
    </citation>
    <scope>NUCLEOTIDE SEQUENCE</scope>
    <source>
        <strain evidence="1">Duluth1</strain>
        <tissue evidence="1">Whole animal</tissue>
    </source>
</reference>
<dbReference type="EMBL" id="JAIWYP010000009">
    <property type="protein sequence ID" value="KAH3775471.1"/>
    <property type="molecule type" value="Genomic_DNA"/>
</dbReference>
<protein>
    <submittedName>
        <fullName evidence="1">Uncharacterized protein</fullName>
    </submittedName>
</protein>
<dbReference type="AlphaFoldDB" id="A0A9D4E953"/>